<feature type="compositionally biased region" description="Low complexity" evidence="3">
    <location>
        <begin position="20"/>
        <end position="29"/>
    </location>
</feature>
<feature type="region of interest" description="Disordered" evidence="3">
    <location>
        <begin position="1"/>
        <end position="35"/>
    </location>
</feature>
<evidence type="ECO:0000313" key="5">
    <source>
        <dbReference type="Proteomes" id="UP000700596"/>
    </source>
</evidence>
<feature type="compositionally biased region" description="Pro residues" evidence="3">
    <location>
        <begin position="1"/>
        <end position="19"/>
    </location>
</feature>
<dbReference type="PANTHER" id="PTHR48051:SF1">
    <property type="entry name" value="RAS SUPPRESSOR PROTEIN 1"/>
    <property type="match status" value="1"/>
</dbReference>
<name>A0A9P9E762_9PLEO</name>
<organism evidence="4 5">
    <name type="scientific">Dendryphion nanum</name>
    <dbReference type="NCBI Taxonomy" id="256645"/>
    <lineage>
        <taxon>Eukaryota</taxon>
        <taxon>Fungi</taxon>
        <taxon>Dikarya</taxon>
        <taxon>Ascomycota</taxon>
        <taxon>Pezizomycotina</taxon>
        <taxon>Dothideomycetes</taxon>
        <taxon>Pleosporomycetidae</taxon>
        <taxon>Pleosporales</taxon>
        <taxon>Torulaceae</taxon>
        <taxon>Dendryphion</taxon>
    </lineage>
</organism>
<keyword evidence="5" id="KW-1185">Reference proteome</keyword>
<protein>
    <submittedName>
        <fullName evidence="4">Uncharacterized protein</fullName>
    </submittedName>
</protein>
<dbReference type="GO" id="GO:0005737">
    <property type="term" value="C:cytoplasm"/>
    <property type="evidence" value="ECO:0007669"/>
    <property type="project" value="TreeGrafter"/>
</dbReference>
<reference evidence="4" key="1">
    <citation type="journal article" date="2021" name="Nat. Commun.">
        <title>Genetic determinants of endophytism in the Arabidopsis root mycobiome.</title>
        <authorList>
            <person name="Mesny F."/>
            <person name="Miyauchi S."/>
            <person name="Thiergart T."/>
            <person name="Pickel B."/>
            <person name="Atanasova L."/>
            <person name="Karlsson M."/>
            <person name="Huettel B."/>
            <person name="Barry K.W."/>
            <person name="Haridas S."/>
            <person name="Chen C."/>
            <person name="Bauer D."/>
            <person name="Andreopoulos W."/>
            <person name="Pangilinan J."/>
            <person name="LaButti K."/>
            <person name="Riley R."/>
            <person name="Lipzen A."/>
            <person name="Clum A."/>
            <person name="Drula E."/>
            <person name="Henrissat B."/>
            <person name="Kohler A."/>
            <person name="Grigoriev I.V."/>
            <person name="Martin F.M."/>
            <person name="Hacquard S."/>
        </authorList>
    </citation>
    <scope>NUCLEOTIDE SEQUENCE</scope>
    <source>
        <strain evidence="4">MPI-CAGE-CH-0243</strain>
    </source>
</reference>
<dbReference type="InterPro" id="IPR032675">
    <property type="entry name" value="LRR_dom_sf"/>
</dbReference>
<sequence length="508" mass="57274">MDDMPSSPPLPSLSDPPSPTSSEPPLFSSDDPLDAEEAINYISPRFKRKRIGPWWEAEPSETLHIPKKPRQPRNLSRNYDSGVWLPSDESDEMDAQQLPAMRKAVEDDPTEEQLLMELEKTISRCGLSYHFDHYRLRDKHLKHLRQLNQVVVPVRNPDTNMPAEGQFRTMVPELVLNLSHNMLLRPGPPLFEIQNLVHLNLSNNSIEQLPPQIRSMRNLRTMNLTNNSLEWLPYEILDLLVPCGNLQYLQLLGNPLIEKKLGPTRGECAAKVLTDTIANYLDANIDHNPKALWDLLPETESPFSDYTAWTVKCVEFWAGLPQPSGGFPGHFQTRRPAHLGNSVISYYDDYDSPVKGSPSFPVSAPDLFLTTVTSYGTHGAPPTAFIPEGSKAPSLRSIALTESLKHLRVSEVEGLLGITPPMLQPLLDVARENEEHIGCATHVCAICHRPYVSAKVKWIEFWFHEPTCNILPIKRQGCTWACVPQQTPHPHRGQYSALLARVSKYNPV</sequence>
<dbReference type="OrthoDB" id="1517790at2759"/>
<feature type="region of interest" description="Disordered" evidence="3">
    <location>
        <begin position="58"/>
        <end position="91"/>
    </location>
</feature>
<dbReference type="AlphaFoldDB" id="A0A9P9E762"/>
<keyword evidence="1" id="KW-0433">Leucine-rich repeat</keyword>
<gene>
    <name evidence="4" type="ORF">B0J11DRAFT_520300</name>
</gene>
<comment type="caution">
    <text evidence="4">The sequence shown here is derived from an EMBL/GenBank/DDBJ whole genome shotgun (WGS) entry which is preliminary data.</text>
</comment>
<dbReference type="PROSITE" id="PS51450">
    <property type="entry name" value="LRR"/>
    <property type="match status" value="1"/>
</dbReference>
<evidence type="ECO:0000256" key="2">
    <source>
        <dbReference type="ARBA" id="ARBA00022737"/>
    </source>
</evidence>
<dbReference type="InterPro" id="IPR001611">
    <property type="entry name" value="Leu-rich_rpt"/>
</dbReference>
<evidence type="ECO:0000256" key="1">
    <source>
        <dbReference type="ARBA" id="ARBA00022614"/>
    </source>
</evidence>
<dbReference type="SMART" id="SM00369">
    <property type="entry name" value="LRR_TYP"/>
    <property type="match status" value="2"/>
</dbReference>
<dbReference type="PANTHER" id="PTHR48051">
    <property type="match status" value="1"/>
</dbReference>
<dbReference type="Pfam" id="PF00560">
    <property type="entry name" value="LRR_1"/>
    <property type="match status" value="1"/>
</dbReference>
<evidence type="ECO:0000256" key="3">
    <source>
        <dbReference type="SAM" id="MobiDB-lite"/>
    </source>
</evidence>
<dbReference type="Gene3D" id="3.80.10.10">
    <property type="entry name" value="Ribonuclease Inhibitor"/>
    <property type="match status" value="1"/>
</dbReference>
<evidence type="ECO:0000313" key="4">
    <source>
        <dbReference type="EMBL" id="KAH7131901.1"/>
    </source>
</evidence>
<accession>A0A9P9E762</accession>
<dbReference type="EMBL" id="JAGMWT010000003">
    <property type="protein sequence ID" value="KAH7131901.1"/>
    <property type="molecule type" value="Genomic_DNA"/>
</dbReference>
<dbReference type="InterPro" id="IPR050216">
    <property type="entry name" value="LRR_domain-containing"/>
</dbReference>
<keyword evidence="2" id="KW-0677">Repeat</keyword>
<dbReference type="Proteomes" id="UP000700596">
    <property type="component" value="Unassembled WGS sequence"/>
</dbReference>
<dbReference type="SUPFAM" id="SSF52058">
    <property type="entry name" value="L domain-like"/>
    <property type="match status" value="1"/>
</dbReference>
<dbReference type="InterPro" id="IPR003591">
    <property type="entry name" value="Leu-rich_rpt_typical-subtyp"/>
</dbReference>
<proteinExistence type="predicted"/>